<reference evidence="2 3" key="1">
    <citation type="submission" date="2010-08" db="EMBL/GenBank/DDBJ databases">
        <authorList>
            <person name="Weinstock G."/>
            <person name="Sodergren E."/>
            <person name="Clifton S."/>
            <person name="Fulton L."/>
            <person name="Fulton B."/>
            <person name="Courtney L."/>
            <person name="Fronick C."/>
            <person name="Harrison M."/>
            <person name="Strong C."/>
            <person name="Farmer C."/>
            <person name="Delahaunty K."/>
            <person name="Markovic C."/>
            <person name="Hall O."/>
            <person name="Minx P."/>
            <person name="Tomlinson C."/>
            <person name="Mitreva M."/>
            <person name="Hou S."/>
            <person name="Chen J."/>
            <person name="Wollam A."/>
            <person name="Pepin K.H."/>
            <person name="Johnson M."/>
            <person name="Bhonagiri V."/>
            <person name="Zhang X."/>
            <person name="Suruliraj S."/>
            <person name="Warren W."/>
            <person name="Chinwalla A."/>
            <person name="Mardis E.R."/>
            <person name="Wilson R.K."/>
        </authorList>
    </citation>
    <scope>NUCLEOTIDE SEQUENCE [LARGE SCALE GENOMIC DNA]</scope>
    <source>
        <strain evidence="2 3">F0399</strain>
    </source>
</reference>
<dbReference type="EMBL" id="AECV01000005">
    <property type="protein sequence ID" value="EFW30193.1"/>
    <property type="molecule type" value="Genomic_DNA"/>
</dbReference>
<dbReference type="HOGENOM" id="CLU_068890_1_1_9"/>
<organism evidence="2 3">
    <name type="scientific">Selenomonas artemidis F0399</name>
    <dbReference type="NCBI Taxonomy" id="749551"/>
    <lineage>
        <taxon>Bacteria</taxon>
        <taxon>Bacillati</taxon>
        <taxon>Bacillota</taxon>
        <taxon>Negativicutes</taxon>
        <taxon>Selenomonadales</taxon>
        <taxon>Selenomonadaceae</taxon>
        <taxon>Selenomonas</taxon>
    </lineage>
</organism>
<gene>
    <name evidence="2" type="ORF">HMPREF9555_00485</name>
</gene>
<dbReference type="InterPro" id="IPR029039">
    <property type="entry name" value="Flavoprotein-like_sf"/>
</dbReference>
<dbReference type="PANTHER" id="PTHR39201">
    <property type="entry name" value="EXPORTED PROTEIN-RELATED"/>
    <property type="match status" value="1"/>
</dbReference>
<name>E7N0I5_9FIRM</name>
<feature type="domain" description="Flavodoxin-like" evidence="1">
    <location>
        <begin position="14"/>
        <end position="168"/>
    </location>
</feature>
<dbReference type="Gene3D" id="3.40.50.360">
    <property type="match status" value="1"/>
</dbReference>
<dbReference type="GO" id="GO:0016651">
    <property type="term" value="F:oxidoreductase activity, acting on NAD(P)H"/>
    <property type="evidence" value="ECO:0007669"/>
    <property type="project" value="UniProtKB-ARBA"/>
</dbReference>
<protein>
    <submittedName>
        <fullName evidence="2">Flavodoxin</fullName>
    </submittedName>
</protein>
<dbReference type="STRING" id="749551.HMPREF9555_00485"/>
<evidence type="ECO:0000259" key="1">
    <source>
        <dbReference type="Pfam" id="PF12682"/>
    </source>
</evidence>
<dbReference type="NCBIfam" id="NF005501">
    <property type="entry name" value="PRK07116.1"/>
    <property type="match status" value="1"/>
</dbReference>
<comment type="caution">
    <text evidence="2">The sequence shown here is derived from an EMBL/GenBank/DDBJ whole genome shotgun (WGS) entry which is preliminary data.</text>
</comment>
<sequence>MIFLQREANDMYRKYLIAYFSASPSRRTEKISEKIADVIGADLYEIVPAVPYTEDDLNWNNEKSRSSVEMNDPASRPEIAGELPDISHYETVFVGFPIWWYIAPHIINTFLESCDLKDKTVVPFSTSGGSPMGQTTAHLRPSAPGALVKEGRRFEMGETPMAINSWIASLGI</sequence>
<dbReference type="GO" id="GO:0010181">
    <property type="term" value="F:FMN binding"/>
    <property type="evidence" value="ECO:0007669"/>
    <property type="project" value="InterPro"/>
</dbReference>
<dbReference type="SUPFAM" id="SSF52218">
    <property type="entry name" value="Flavoproteins"/>
    <property type="match status" value="1"/>
</dbReference>
<keyword evidence="3" id="KW-1185">Reference proteome</keyword>
<dbReference type="InterPro" id="IPR008254">
    <property type="entry name" value="Flavodoxin/NO_synth"/>
</dbReference>
<accession>E7N0I5</accession>
<dbReference type="Proteomes" id="UP000004633">
    <property type="component" value="Unassembled WGS sequence"/>
</dbReference>
<dbReference type="Pfam" id="PF12682">
    <property type="entry name" value="Flavodoxin_4"/>
    <property type="match status" value="1"/>
</dbReference>
<evidence type="ECO:0000313" key="3">
    <source>
        <dbReference type="Proteomes" id="UP000004633"/>
    </source>
</evidence>
<proteinExistence type="predicted"/>
<evidence type="ECO:0000313" key="2">
    <source>
        <dbReference type="EMBL" id="EFW30193.1"/>
    </source>
</evidence>
<dbReference type="PANTHER" id="PTHR39201:SF1">
    <property type="entry name" value="FLAVODOXIN-LIKE DOMAIN-CONTAINING PROTEIN"/>
    <property type="match status" value="1"/>
</dbReference>
<dbReference type="AlphaFoldDB" id="E7N0I5"/>